<dbReference type="PRINTS" id="PR00368">
    <property type="entry name" value="FADPNR"/>
</dbReference>
<evidence type="ECO:0000313" key="12">
    <source>
        <dbReference type="EMBL" id="SNZ06730.1"/>
    </source>
</evidence>
<feature type="domain" description="Fumarate reductase/succinate dehydrogenase flavoprotein-like C-terminal" evidence="11">
    <location>
        <begin position="467"/>
        <end position="543"/>
    </location>
</feature>
<dbReference type="SUPFAM" id="SSF51905">
    <property type="entry name" value="FAD/NAD(P)-binding domain"/>
    <property type="match status" value="1"/>
</dbReference>
<dbReference type="InterPro" id="IPR027477">
    <property type="entry name" value="Succ_DH/fumarate_Rdtase_cat_sf"/>
</dbReference>
<evidence type="ECO:0000256" key="3">
    <source>
        <dbReference type="ARBA" id="ARBA00008562"/>
    </source>
</evidence>
<dbReference type="FunFam" id="3.90.700.10:FF:000002">
    <property type="entry name" value="L-aspartate oxidase"/>
    <property type="match status" value="1"/>
</dbReference>
<keyword evidence="7" id="KW-0274">FAD</keyword>
<evidence type="ECO:0000256" key="8">
    <source>
        <dbReference type="ARBA" id="ARBA00023002"/>
    </source>
</evidence>
<dbReference type="PANTHER" id="PTHR42716:SF2">
    <property type="entry name" value="L-ASPARTATE OXIDASE, CHLOROPLASTIC"/>
    <property type="match status" value="1"/>
</dbReference>
<feature type="domain" description="FAD-dependent oxidoreductase 2 FAD-binding" evidence="10">
    <location>
        <begin position="47"/>
        <end position="422"/>
    </location>
</feature>
<evidence type="ECO:0000256" key="1">
    <source>
        <dbReference type="ARBA" id="ARBA00001974"/>
    </source>
</evidence>
<evidence type="ECO:0000256" key="5">
    <source>
        <dbReference type="ARBA" id="ARBA00022630"/>
    </source>
</evidence>
<dbReference type="OrthoDB" id="305271at2157"/>
<comment type="pathway">
    <text evidence="2">Cofactor biosynthesis; NAD(+) biosynthesis; iminoaspartate from L-aspartate (oxidase route): step 1/1.</text>
</comment>
<dbReference type="InterPro" id="IPR015939">
    <property type="entry name" value="Fum_Rdtase/Succ_DH_flav-like_C"/>
</dbReference>
<organism evidence="12 13">
    <name type="scientific">Natronoarchaeum philippinense</name>
    <dbReference type="NCBI Taxonomy" id="558529"/>
    <lineage>
        <taxon>Archaea</taxon>
        <taxon>Methanobacteriati</taxon>
        <taxon>Methanobacteriota</taxon>
        <taxon>Stenosarchaea group</taxon>
        <taxon>Halobacteria</taxon>
        <taxon>Halobacteriales</taxon>
        <taxon>Natronoarchaeaceae</taxon>
    </lineage>
</organism>
<proteinExistence type="inferred from homology"/>
<evidence type="ECO:0000256" key="4">
    <source>
        <dbReference type="ARBA" id="ARBA00012173"/>
    </source>
</evidence>
<dbReference type="GO" id="GO:0009435">
    <property type="term" value="P:NAD+ biosynthetic process"/>
    <property type="evidence" value="ECO:0007669"/>
    <property type="project" value="UniProtKB-UniPathway"/>
</dbReference>
<comment type="cofactor">
    <cofactor evidence="1">
        <name>FAD</name>
        <dbReference type="ChEBI" id="CHEBI:57692"/>
    </cofactor>
</comment>
<name>A0A285NBC7_NATPI</name>
<dbReference type="InterPro" id="IPR037099">
    <property type="entry name" value="Fum_R/Succ_DH_flav-like_C_sf"/>
</dbReference>
<dbReference type="EC" id="1.4.3.16" evidence="4"/>
<dbReference type="Pfam" id="PF00890">
    <property type="entry name" value="FAD_binding_2"/>
    <property type="match status" value="1"/>
</dbReference>
<accession>A0A285NBC7</accession>
<comment type="similarity">
    <text evidence="3">Belongs to the FAD-dependent oxidoreductase 2 family. NadB subfamily.</text>
</comment>
<keyword evidence="8" id="KW-0560">Oxidoreductase</keyword>
<dbReference type="PANTHER" id="PTHR42716">
    <property type="entry name" value="L-ASPARTATE OXIDASE"/>
    <property type="match status" value="1"/>
</dbReference>
<sequence>MSEDHLTADVLVVGSGIAGCAAALAAAREVSEGRRPSEKRAADGREHADVLVVTKAERPEDASTDWAQGGIATTRNDAEQFKRDVIDASAGTADPDAVDVLVEDADTAVEDVLLDTLDVGFDTSDDANGVADETGETGEEFDYAREAAHSAERILHVDASTGTHILRPFLQYLDDHERVTILEDTAALDLLTHEGRVHGAQLDRTPSGERAPTGYPVFAGATVLATGGIGSLYPRSTNPAGSTGDGVAMAALAGADVEDMEYVQFHPTAFDPDADAERGDAADGDADGETTFLLSEAVRGEGALLRNAEGERFMPEYHEDAELAPRDVVARAVDREREATGEVVLDVEPVDFEREFPDLAAECEARGVDWTEGIPVAPCEHFLCGGVAVDDRGRTSLDRLFAVGECARTGVHGANRLASTSLLEGLVWGLRAGEASVGAEPEPIEAPDLLDSDPALPDRFAAEKFTRLRRVMDERVGLRRDSDGLRRAAAVLRRLKGEVDAYVRTRTARDLYELRNASVTALLIARAAAENPESVGCHYLDDADAPEATTRAGAGD</sequence>
<dbReference type="SUPFAM" id="SSF46977">
    <property type="entry name" value="Succinate dehydrogenase/fumarate reductase flavoprotein C-terminal domain"/>
    <property type="match status" value="1"/>
</dbReference>
<dbReference type="Proteomes" id="UP000219453">
    <property type="component" value="Unassembled WGS sequence"/>
</dbReference>
<dbReference type="RefSeq" id="WP_097008193.1">
    <property type="nucleotide sequence ID" value="NZ_OBEJ01000001.1"/>
</dbReference>
<keyword evidence="6" id="KW-0662">Pyridine nucleotide biosynthesis</keyword>
<evidence type="ECO:0000259" key="11">
    <source>
        <dbReference type="Pfam" id="PF02910"/>
    </source>
</evidence>
<dbReference type="EMBL" id="OBEJ01000001">
    <property type="protein sequence ID" value="SNZ06730.1"/>
    <property type="molecule type" value="Genomic_DNA"/>
</dbReference>
<dbReference type="Gene3D" id="3.50.50.60">
    <property type="entry name" value="FAD/NAD(P)-binding domain"/>
    <property type="match status" value="1"/>
</dbReference>
<evidence type="ECO:0000313" key="13">
    <source>
        <dbReference type="Proteomes" id="UP000219453"/>
    </source>
</evidence>
<protein>
    <recommendedName>
        <fullName evidence="4">L-aspartate oxidase</fullName>
        <ecNumber evidence="4">1.4.3.16</ecNumber>
    </recommendedName>
    <alternativeName>
        <fullName evidence="9">Quinolinate synthase B</fullName>
    </alternativeName>
</protein>
<evidence type="ECO:0000259" key="10">
    <source>
        <dbReference type="Pfam" id="PF00890"/>
    </source>
</evidence>
<dbReference type="AlphaFoldDB" id="A0A285NBC7"/>
<dbReference type="InterPro" id="IPR005288">
    <property type="entry name" value="NadB"/>
</dbReference>
<keyword evidence="13" id="KW-1185">Reference proteome</keyword>
<dbReference type="InterPro" id="IPR036188">
    <property type="entry name" value="FAD/NAD-bd_sf"/>
</dbReference>
<evidence type="ECO:0000256" key="9">
    <source>
        <dbReference type="ARBA" id="ARBA00030386"/>
    </source>
</evidence>
<dbReference type="Gene3D" id="1.20.58.100">
    <property type="entry name" value="Fumarate reductase/succinate dehydrogenase flavoprotein-like, C-terminal domain"/>
    <property type="match status" value="1"/>
</dbReference>
<keyword evidence="5" id="KW-0285">Flavoprotein</keyword>
<evidence type="ECO:0000256" key="2">
    <source>
        <dbReference type="ARBA" id="ARBA00004950"/>
    </source>
</evidence>
<dbReference type="Gene3D" id="3.90.700.10">
    <property type="entry name" value="Succinate dehydrogenase/fumarate reductase flavoprotein, catalytic domain"/>
    <property type="match status" value="1"/>
</dbReference>
<dbReference type="GO" id="GO:0008734">
    <property type="term" value="F:L-aspartate oxidase activity"/>
    <property type="evidence" value="ECO:0007669"/>
    <property type="project" value="UniProtKB-EC"/>
</dbReference>
<dbReference type="Pfam" id="PF02910">
    <property type="entry name" value="Succ_DH_flav_C"/>
    <property type="match status" value="1"/>
</dbReference>
<dbReference type="InterPro" id="IPR003953">
    <property type="entry name" value="FAD-dep_OxRdtase_2_FAD-bd"/>
</dbReference>
<evidence type="ECO:0000256" key="7">
    <source>
        <dbReference type="ARBA" id="ARBA00022827"/>
    </source>
</evidence>
<reference evidence="12 13" key="1">
    <citation type="submission" date="2017-09" db="EMBL/GenBank/DDBJ databases">
        <authorList>
            <person name="Ehlers B."/>
            <person name="Leendertz F.H."/>
        </authorList>
    </citation>
    <scope>NUCLEOTIDE SEQUENCE [LARGE SCALE GENOMIC DNA]</scope>
    <source>
        <strain evidence="12 13">DSM 27208</strain>
    </source>
</reference>
<dbReference type="SUPFAM" id="SSF56425">
    <property type="entry name" value="Succinate dehydrogenase/fumarate reductase flavoprotein, catalytic domain"/>
    <property type="match status" value="1"/>
</dbReference>
<dbReference type="UniPathway" id="UPA00253">
    <property type="reaction ID" value="UER00326"/>
</dbReference>
<evidence type="ECO:0000256" key="6">
    <source>
        <dbReference type="ARBA" id="ARBA00022642"/>
    </source>
</evidence>
<gene>
    <name evidence="12" type="ORF">SAMN06269185_1268</name>
</gene>